<comment type="caution">
    <text evidence="7">Lacks conserved residue(s) required for the propagation of feature annotation.</text>
</comment>
<dbReference type="PANTHER" id="PTHR33362">
    <property type="entry name" value="SIALIC ACID TRAP TRANSPORTER PERMEASE PROTEIN SIAT-RELATED"/>
    <property type="match status" value="1"/>
</dbReference>
<evidence type="ECO:0000256" key="2">
    <source>
        <dbReference type="ARBA" id="ARBA00022475"/>
    </source>
</evidence>
<keyword evidence="2" id="KW-1003">Cell membrane</keyword>
<keyword evidence="6 7" id="KW-0472">Membrane</keyword>
<dbReference type="InterPro" id="IPR004681">
    <property type="entry name" value="TRAP_DctM"/>
</dbReference>
<dbReference type="PIRSF" id="PIRSF006066">
    <property type="entry name" value="HI0050"/>
    <property type="match status" value="1"/>
</dbReference>
<keyword evidence="7" id="KW-0813">Transport</keyword>
<comment type="function">
    <text evidence="7">Part of the tripartite ATP-independent periplasmic (TRAP) transport system.</text>
</comment>
<dbReference type="RefSeq" id="WP_043868192.1">
    <property type="nucleotide sequence ID" value="NZ_CP004393.1"/>
</dbReference>
<evidence type="ECO:0000313" key="10">
    <source>
        <dbReference type="Proteomes" id="UP000031521"/>
    </source>
</evidence>
<dbReference type="EMBL" id="CP004393">
    <property type="protein sequence ID" value="AJE45059.1"/>
    <property type="molecule type" value="Genomic_DNA"/>
</dbReference>
<dbReference type="PANTHER" id="PTHR33362:SF5">
    <property type="entry name" value="C4-DICARBOXYLATE TRAP TRANSPORTER LARGE PERMEASE PROTEIN DCTM"/>
    <property type="match status" value="1"/>
</dbReference>
<feature type="transmembrane region" description="Helical" evidence="7">
    <location>
        <begin position="404"/>
        <end position="428"/>
    </location>
</feature>
<evidence type="ECO:0000256" key="5">
    <source>
        <dbReference type="ARBA" id="ARBA00022989"/>
    </source>
</evidence>
<evidence type="ECO:0000256" key="4">
    <source>
        <dbReference type="ARBA" id="ARBA00022692"/>
    </source>
</evidence>
<feature type="transmembrane region" description="Helical" evidence="7">
    <location>
        <begin position="30"/>
        <end position="50"/>
    </location>
</feature>
<keyword evidence="10" id="KW-1185">Reference proteome</keyword>
<dbReference type="STRING" id="1208324.P73_0344"/>
<feature type="transmembrane region" description="Helical" evidence="7">
    <location>
        <begin position="177"/>
        <end position="199"/>
    </location>
</feature>
<feature type="transmembrane region" description="Helical" evidence="7">
    <location>
        <begin position="220"/>
        <end position="242"/>
    </location>
</feature>
<dbReference type="GO" id="GO:0005886">
    <property type="term" value="C:plasma membrane"/>
    <property type="evidence" value="ECO:0007669"/>
    <property type="project" value="UniProtKB-SubCell"/>
</dbReference>
<name>A0A0B5DPF4_9RHOB</name>
<dbReference type="Pfam" id="PF06808">
    <property type="entry name" value="DctM"/>
    <property type="match status" value="1"/>
</dbReference>
<dbReference type="InterPro" id="IPR010656">
    <property type="entry name" value="DctM"/>
</dbReference>
<keyword evidence="4 7" id="KW-0812">Transmembrane</keyword>
<feature type="transmembrane region" description="Helical" evidence="7">
    <location>
        <begin position="278"/>
        <end position="300"/>
    </location>
</feature>
<feature type="transmembrane region" description="Helical" evidence="7">
    <location>
        <begin position="145"/>
        <end position="165"/>
    </location>
</feature>
<protein>
    <recommendedName>
        <fullName evidence="7">TRAP transporter large permease protein</fullName>
    </recommendedName>
</protein>
<evidence type="ECO:0000313" key="9">
    <source>
        <dbReference type="EMBL" id="AJE45059.1"/>
    </source>
</evidence>
<dbReference type="GO" id="GO:0022857">
    <property type="term" value="F:transmembrane transporter activity"/>
    <property type="evidence" value="ECO:0007669"/>
    <property type="project" value="UniProtKB-UniRule"/>
</dbReference>
<feature type="transmembrane region" description="Helical" evidence="7">
    <location>
        <begin position="320"/>
        <end position="351"/>
    </location>
</feature>
<evidence type="ECO:0000256" key="3">
    <source>
        <dbReference type="ARBA" id="ARBA00022519"/>
    </source>
</evidence>
<comment type="subcellular location">
    <subcellularLocation>
        <location evidence="1 7">Cell inner membrane</location>
        <topology evidence="1 7">Multi-pass membrane protein</topology>
    </subcellularLocation>
</comment>
<keyword evidence="5 7" id="KW-1133">Transmembrane helix</keyword>
<evidence type="ECO:0000256" key="1">
    <source>
        <dbReference type="ARBA" id="ARBA00004429"/>
    </source>
</evidence>
<evidence type="ECO:0000256" key="6">
    <source>
        <dbReference type="ARBA" id="ARBA00023136"/>
    </source>
</evidence>
<dbReference type="Proteomes" id="UP000031521">
    <property type="component" value="Chromosome"/>
</dbReference>
<dbReference type="AlphaFoldDB" id="A0A0B5DPF4"/>
<keyword evidence="3 7" id="KW-0997">Cell inner membrane</keyword>
<feature type="transmembrane region" description="Helical" evidence="7">
    <location>
        <begin position="100"/>
        <end position="124"/>
    </location>
</feature>
<organism evidence="9 10">
    <name type="scientific">Celeribacter indicus</name>
    <dbReference type="NCBI Taxonomy" id="1208324"/>
    <lineage>
        <taxon>Bacteria</taxon>
        <taxon>Pseudomonadati</taxon>
        <taxon>Pseudomonadota</taxon>
        <taxon>Alphaproteobacteria</taxon>
        <taxon>Rhodobacterales</taxon>
        <taxon>Roseobacteraceae</taxon>
        <taxon>Celeribacter</taxon>
    </lineage>
</organism>
<feature type="transmembrane region" description="Helical" evidence="7">
    <location>
        <begin position="62"/>
        <end position="80"/>
    </location>
</feature>
<dbReference type="HOGENOM" id="CLU_019824_4_0_5"/>
<feature type="transmembrane region" description="Helical" evidence="7">
    <location>
        <begin position="363"/>
        <end position="392"/>
    </location>
</feature>
<feature type="domain" description="TRAP C4-dicarboxylate transport system permease DctM subunit" evidence="8">
    <location>
        <begin position="11"/>
        <end position="424"/>
    </location>
</feature>
<dbReference type="KEGG" id="cid:P73_0344"/>
<dbReference type="NCBIfam" id="TIGR00786">
    <property type="entry name" value="dctM"/>
    <property type="match status" value="1"/>
</dbReference>
<accession>A0A0B5DPF4</accession>
<dbReference type="OrthoDB" id="9790209at2"/>
<proteinExistence type="inferred from homology"/>
<evidence type="ECO:0000256" key="7">
    <source>
        <dbReference type="RuleBase" id="RU369079"/>
    </source>
</evidence>
<gene>
    <name evidence="9" type="ORF">P73_0344</name>
</gene>
<sequence length="433" mass="45237">MSSDAVALLGFAGLFLLIAARVPVGVALALVGTAGFASIAGIDPALNLLASSPLSAATDYSLGLIPMFILMGVVTSRSGMSGELFAAASAFLGHRKGGLAMATIATCGGFAAISGSSLATAATMSKIAVPEMRRHGYPDSISTGTVAAGGTLGILIPPSIALSIYGVLTEQDIGKLFIAGIVPGLIAMVFYLIAVAAYFTISKPDVTLQERASWSKRLHALGGIWAIVILFLFVIGGIYGGFFTPTEAAAMGACGAILLSLFRGKLNLRGLLDSLIESVTVSAGILLILIGAHIFGYFLTITQSPQKIAALLLGLELGRWGTMLLIVAFLLLLGCILDTMAMIVLMIPILFPVVMQLGFDPIWFGVIFVMAVELGMITPPIGINAFIIRAMVPDVPVQTIFRGIFPFIVVDILRLLLVFFVPALALFLPNSMN</sequence>
<comment type="similarity">
    <text evidence="7">Belongs to the TRAP transporter large permease family.</text>
</comment>
<reference evidence="9 10" key="1">
    <citation type="journal article" date="2014" name="Int. J. Syst. Evol. Microbiol.">
        <title>Celeribacter indicus sp. nov., a polycyclic aromatic hydrocarbon-degrading bacterium from deep-sea sediment and reclassification of Huaishuia halophila as Celeribacter halophilus comb. nov.</title>
        <authorList>
            <person name="Lai Q."/>
            <person name="Cao J."/>
            <person name="Yuan J."/>
            <person name="Li F."/>
            <person name="Shao Z."/>
        </authorList>
    </citation>
    <scope>NUCLEOTIDE SEQUENCE [LARGE SCALE GENOMIC DNA]</scope>
    <source>
        <strain evidence="9">P73</strain>
    </source>
</reference>
<comment type="subunit">
    <text evidence="7">The complex comprises the extracytoplasmic solute receptor protein and the two transmembrane proteins.</text>
</comment>
<evidence type="ECO:0000259" key="8">
    <source>
        <dbReference type="Pfam" id="PF06808"/>
    </source>
</evidence>